<protein>
    <submittedName>
        <fullName evidence="2">Uncharacterized protein</fullName>
    </submittedName>
</protein>
<feature type="region of interest" description="Disordered" evidence="1">
    <location>
        <begin position="1"/>
        <end position="27"/>
    </location>
</feature>
<sequence length="75" mass="8204">MDAKRFVYSAPSPRHHPPPTRSPSFPMASGGCSLSLVPPRQPLLPCRLPSGLDVAMAKDLKFSPKTIFIAEFEKP</sequence>
<proteinExistence type="predicted"/>
<gene>
    <name evidence="2" type="ORF">U9M48_000368</name>
</gene>
<dbReference type="Proteomes" id="UP001341281">
    <property type="component" value="Chromosome 01"/>
</dbReference>
<evidence type="ECO:0000313" key="2">
    <source>
        <dbReference type="EMBL" id="WVZ48983.1"/>
    </source>
</evidence>
<dbReference type="EMBL" id="CP144745">
    <property type="protein sequence ID" value="WVZ48983.1"/>
    <property type="molecule type" value="Genomic_DNA"/>
</dbReference>
<accession>A0AAQ3SCC5</accession>
<keyword evidence="3" id="KW-1185">Reference proteome</keyword>
<evidence type="ECO:0000313" key="3">
    <source>
        <dbReference type="Proteomes" id="UP001341281"/>
    </source>
</evidence>
<reference evidence="2 3" key="1">
    <citation type="submission" date="2024-02" db="EMBL/GenBank/DDBJ databases">
        <title>High-quality chromosome-scale genome assembly of Pensacola bahiagrass (Paspalum notatum Flugge var. saurae).</title>
        <authorList>
            <person name="Vega J.M."/>
            <person name="Podio M."/>
            <person name="Orjuela J."/>
            <person name="Siena L.A."/>
            <person name="Pessino S.C."/>
            <person name="Combes M.C."/>
            <person name="Mariac C."/>
            <person name="Albertini E."/>
            <person name="Pupilli F."/>
            <person name="Ortiz J.P.A."/>
            <person name="Leblanc O."/>
        </authorList>
    </citation>
    <scope>NUCLEOTIDE SEQUENCE [LARGE SCALE GENOMIC DNA]</scope>
    <source>
        <strain evidence="2">R1</strain>
        <tissue evidence="2">Leaf</tissue>
    </source>
</reference>
<organism evidence="2 3">
    <name type="scientific">Paspalum notatum var. saurae</name>
    <dbReference type="NCBI Taxonomy" id="547442"/>
    <lineage>
        <taxon>Eukaryota</taxon>
        <taxon>Viridiplantae</taxon>
        <taxon>Streptophyta</taxon>
        <taxon>Embryophyta</taxon>
        <taxon>Tracheophyta</taxon>
        <taxon>Spermatophyta</taxon>
        <taxon>Magnoliopsida</taxon>
        <taxon>Liliopsida</taxon>
        <taxon>Poales</taxon>
        <taxon>Poaceae</taxon>
        <taxon>PACMAD clade</taxon>
        <taxon>Panicoideae</taxon>
        <taxon>Andropogonodae</taxon>
        <taxon>Paspaleae</taxon>
        <taxon>Paspalinae</taxon>
        <taxon>Paspalum</taxon>
    </lineage>
</organism>
<feature type="non-terminal residue" evidence="2">
    <location>
        <position position="1"/>
    </location>
</feature>
<evidence type="ECO:0000256" key="1">
    <source>
        <dbReference type="SAM" id="MobiDB-lite"/>
    </source>
</evidence>
<name>A0AAQ3SCC5_PASNO</name>
<dbReference type="AlphaFoldDB" id="A0AAQ3SCC5"/>
<dbReference type="PROSITE" id="PS51257">
    <property type="entry name" value="PROKAR_LIPOPROTEIN"/>
    <property type="match status" value="1"/>
</dbReference>